<dbReference type="Gene3D" id="1.10.10.2840">
    <property type="entry name" value="PucR C-terminal helix-turn-helix domain"/>
    <property type="match status" value="1"/>
</dbReference>
<evidence type="ECO:0000313" key="5">
    <source>
        <dbReference type="EMBL" id="NYI85341.1"/>
    </source>
</evidence>
<feature type="domain" description="RsbT co-antagonist protein RsbRD N-terminal" evidence="3">
    <location>
        <begin position="36"/>
        <end position="163"/>
    </location>
</feature>
<dbReference type="AlphaFoldDB" id="A0A853ASP5"/>
<dbReference type="InterPro" id="IPR051448">
    <property type="entry name" value="CdaR-like_regulators"/>
</dbReference>
<dbReference type="EMBL" id="JACCFJ010000001">
    <property type="protein sequence ID" value="NYI85341.1"/>
    <property type="molecule type" value="Genomic_DNA"/>
</dbReference>
<dbReference type="InterPro" id="IPR025736">
    <property type="entry name" value="PucR_C-HTH_dom"/>
</dbReference>
<evidence type="ECO:0000256" key="1">
    <source>
        <dbReference type="ARBA" id="ARBA00006754"/>
    </source>
</evidence>
<dbReference type="PANTHER" id="PTHR33744:SF1">
    <property type="entry name" value="DNA-BINDING TRANSCRIPTIONAL ACTIVATOR ADER"/>
    <property type="match status" value="1"/>
</dbReference>
<feature type="domain" description="PucR C-terminal helix-turn-helix" evidence="2">
    <location>
        <begin position="348"/>
        <end position="404"/>
    </location>
</feature>
<name>A0A853ASP5_9PSEU</name>
<dbReference type="InterPro" id="IPR041522">
    <property type="entry name" value="CdaR_GGDEF"/>
</dbReference>
<evidence type="ECO:0000259" key="4">
    <source>
        <dbReference type="Pfam" id="PF17853"/>
    </source>
</evidence>
<accession>A0A853ASP5</accession>
<evidence type="ECO:0000259" key="2">
    <source>
        <dbReference type="Pfam" id="PF13556"/>
    </source>
</evidence>
<dbReference type="InterPro" id="IPR042070">
    <property type="entry name" value="PucR_C-HTH_sf"/>
</dbReference>
<evidence type="ECO:0000313" key="6">
    <source>
        <dbReference type="Proteomes" id="UP000587002"/>
    </source>
</evidence>
<keyword evidence="6" id="KW-1185">Reference proteome</keyword>
<gene>
    <name evidence="5" type="ORF">HNR68_003971</name>
</gene>
<reference evidence="5 6" key="1">
    <citation type="submission" date="2020-07" db="EMBL/GenBank/DDBJ databases">
        <title>Sequencing the genomes of 1000 actinobacteria strains.</title>
        <authorList>
            <person name="Klenk H.-P."/>
        </authorList>
    </citation>
    <scope>NUCLEOTIDE SEQUENCE [LARGE SCALE GENOMIC DNA]</scope>
    <source>
        <strain evidence="5 6">DSM 44065</strain>
    </source>
</reference>
<protein>
    <recommendedName>
        <fullName evidence="7">PucR family transcriptional regulator</fullName>
    </recommendedName>
</protein>
<dbReference type="Pfam" id="PF17853">
    <property type="entry name" value="GGDEF_2"/>
    <property type="match status" value="1"/>
</dbReference>
<comment type="similarity">
    <text evidence="1">Belongs to the CdaR family.</text>
</comment>
<dbReference type="RefSeq" id="WP_179723263.1">
    <property type="nucleotide sequence ID" value="NZ_BAABFH010000001.1"/>
</dbReference>
<dbReference type="PANTHER" id="PTHR33744">
    <property type="entry name" value="CARBOHYDRATE DIACID REGULATOR"/>
    <property type="match status" value="1"/>
</dbReference>
<comment type="caution">
    <text evidence="5">The sequence shown here is derived from an EMBL/GenBank/DDBJ whole genome shotgun (WGS) entry which is preliminary data.</text>
</comment>
<dbReference type="InterPro" id="IPR025751">
    <property type="entry name" value="RsbRD_N_dom"/>
</dbReference>
<feature type="domain" description="CdaR GGDEF-like" evidence="4">
    <location>
        <begin position="182"/>
        <end position="297"/>
    </location>
</feature>
<evidence type="ECO:0008006" key="7">
    <source>
        <dbReference type="Google" id="ProtNLM"/>
    </source>
</evidence>
<proteinExistence type="inferred from homology"/>
<dbReference type="Proteomes" id="UP000587002">
    <property type="component" value="Unassembled WGS sequence"/>
</dbReference>
<dbReference type="Pfam" id="PF14361">
    <property type="entry name" value="RsbRD_N"/>
    <property type="match status" value="1"/>
</dbReference>
<organism evidence="5 6">
    <name type="scientific">Saccharopolyspora hordei</name>
    <dbReference type="NCBI Taxonomy" id="1838"/>
    <lineage>
        <taxon>Bacteria</taxon>
        <taxon>Bacillati</taxon>
        <taxon>Actinomycetota</taxon>
        <taxon>Actinomycetes</taxon>
        <taxon>Pseudonocardiales</taxon>
        <taxon>Pseudonocardiaceae</taxon>
        <taxon>Saccharopolyspora</taxon>
    </lineage>
</organism>
<evidence type="ECO:0000259" key="3">
    <source>
        <dbReference type="Pfam" id="PF14361"/>
    </source>
</evidence>
<sequence length="412" mass="44185">MHSSEGLAGAAPDARWNALLTRLRGDSDALFQAFLEQVRQIPPYARGLVPTERMEEDAARTFDYLLRRIAGAPVPKRLSAVGTEIGRDRAHRGVPLNDLLTAVRLNFRIVWDALRAQSDPSDGPLLVERVDRVWAAVEEHALQVQVAYQDEGALIARERQGERSMLVAALLGQLDGPDEPPGEPDPDAVARVARALAVDVDDDLLVVVAPAAAGSQLRRAADALAAQGRPVHVQALARHAVLLARWTGAPEDGPAGIRALRAGLGGVLDSVPCVLGPLAHGVAKVPASARTALRVVDALPDLAGPVDPYGAWLPVVAAELSRTGIGRELVTSVLGELVTLHPVERDRLLETLRAWARTGSVTEVARPLCCHRNTVLNRLRRVSELTGRDVTVPDQATVVLLALACWEALERP</sequence>
<dbReference type="Pfam" id="PF13556">
    <property type="entry name" value="HTH_30"/>
    <property type="match status" value="1"/>
</dbReference>